<evidence type="ECO:0000313" key="2">
    <source>
        <dbReference type="Proteomes" id="UP000812287"/>
    </source>
</evidence>
<keyword evidence="2" id="KW-1185">Reference proteome</keyword>
<proteinExistence type="predicted"/>
<name>A0A9P7VSR4_9AGAR</name>
<dbReference type="EMBL" id="MU250537">
    <property type="protein sequence ID" value="KAG7445286.1"/>
    <property type="molecule type" value="Genomic_DNA"/>
</dbReference>
<organism evidence="1 2">
    <name type="scientific">Guyanagaster necrorhizus</name>
    <dbReference type="NCBI Taxonomy" id="856835"/>
    <lineage>
        <taxon>Eukaryota</taxon>
        <taxon>Fungi</taxon>
        <taxon>Dikarya</taxon>
        <taxon>Basidiomycota</taxon>
        <taxon>Agaricomycotina</taxon>
        <taxon>Agaricomycetes</taxon>
        <taxon>Agaricomycetidae</taxon>
        <taxon>Agaricales</taxon>
        <taxon>Marasmiineae</taxon>
        <taxon>Physalacriaceae</taxon>
        <taxon>Guyanagaster</taxon>
    </lineage>
</organism>
<accession>A0A9P7VSR4</accession>
<protein>
    <submittedName>
        <fullName evidence="1">Uncharacterized protein</fullName>
    </submittedName>
</protein>
<gene>
    <name evidence="1" type="ORF">BT62DRAFT_1006990</name>
</gene>
<dbReference type="RefSeq" id="XP_043038786.1">
    <property type="nucleotide sequence ID" value="XM_043177290.1"/>
</dbReference>
<evidence type="ECO:0000313" key="1">
    <source>
        <dbReference type="EMBL" id="KAG7445286.1"/>
    </source>
</evidence>
<comment type="caution">
    <text evidence="1">The sequence shown here is derived from an EMBL/GenBank/DDBJ whole genome shotgun (WGS) entry which is preliminary data.</text>
</comment>
<dbReference type="Proteomes" id="UP000812287">
    <property type="component" value="Unassembled WGS sequence"/>
</dbReference>
<sequence length="160" mass="18664">MTVWTWRLTSVRNKGRALRALFIQNSYFPCHVVRLTLCNVLNDYRHAPSEATAGLLAANVHEVGVYTICRWLFSKPRVQDVIVLEDSLRVLGQRSRTILHEIRNWRRSHPRVDHDVRFEMEANSRPMTSYINANTSKCNLQATVTRHPFLRNNDSKHILT</sequence>
<dbReference type="GeneID" id="66099577"/>
<dbReference type="AlphaFoldDB" id="A0A9P7VSR4"/>
<reference evidence="1" key="1">
    <citation type="submission" date="2020-11" db="EMBL/GenBank/DDBJ databases">
        <title>Adaptations for nitrogen fixation in a non-lichenized fungal sporocarp promotes dispersal by wood-feeding termites.</title>
        <authorList>
            <consortium name="DOE Joint Genome Institute"/>
            <person name="Koch R.A."/>
            <person name="Yoon G."/>
            <person name="Arayal U."/>
            <person name="Lail K."/>
            <person name="Amirebrahimi M."/>
            <person name="Labutti K."/>
            <person name="Lipzen A."/>
            <person name="Riley R."/>
            <person name="Barry K."/>
            <person name="Henrissat B."/>
            <person name="Grigoriev I.V."/>
            <person name="Herr J.R."/>
            <person name="Aime M.C."/>
        </authorList>
    </citation>
    <scope>NUCLEOTIDE SEQUENCE</scope>
    <source>
        <strain evidence="1">MCA 3950</strain>
    </source>
</reference>